<evidence type="ECO:0000313" key="1">
    <source>
        <dbReference type="EMBL" id="MDX8337329.1"/>
    </source>
</evidence>
<dbReference type="InterPro" id="IPR036388">
    <property type="entry name" value="WH-like_DNA-bd_sf"/>
</dbReference>
<proteinExistence type="predicted"/>
<organism evidence="1 2">
    <name type="scientific">Candidatus Cetobacterium colombiensis</name>
    <dbReference type="NCBI Taxonomy" id="3073100"/>
    <lineage>
        <taxon>Bacteria</taxon>
        <taxon>Fusobacteriati</taxon>
        <taxon>Fusobacteriota</taxon>
        <taxon>Fusobacteriia</taxon>
        <taxon>Fusobacteriales</taxon>
        <taxon>Fusobacteriaceae</taxon>
        <taxon>Cetobacterium</taxon>
    </lineage>
</organism>
<dbReference type="Pfam" id="PF21205">
    <property type="entry name" value="Rep3_C"/>
    <property type="match status" value="1"/>
</dbReference>
<dbReference type="RefSeq" id="WP_320314671.1">
    <property type="nucleotide sequence ID" value="NZ_JAVIKH010000031.1"/>
</dbReference>
<gene>
    <name evidence="1" type="ORF">RFV38_12660</name>
</gene>
<reference evidence="2" key="1">
    <citation type="submission" date="2023-07" db="EMBL/GenBank/DDBJ databases">
        <authorList>
            <person name="Colorado M.A."/>
            <person name="Villamil L.M."/>
            <person name="Melo J.F."/>
            <person name="Rodriguez J.A."/>
            <person name="Ruiz R.Y."/>
        </authorList>
    </citation>
    <scope>NUCLEOTIDE SEQUENCE [LARGE SCALE GENOMIC DNA]</scope>
    <source>
        <strain evidence="2">C33</strain>
    </source>
</reference>
<dbReference type="Proteomes" id="UP001279681">
    <property type="component" value="Unassembled WGS sequence"/>
</dbReference>
<accession>A0ABU4WF51</accession>
<evidence type="ECO:0000313" key="2">
    <source>
        <dbReference type="Proteomes" id="UP001279681"/>
    </source>
</evidence>
<keyword evidence="2" id="KW-1185">Reference proteome</keyword>
<dbReference type="InterPro" id="IPR036390">
    <property type="entry name" value="WH_DNA-bd_sf"/>
</dbReference>
<protein>
    <submittedName>
        <fullName evidence="1">Replication initiation protein</fullName>
    </submittedName>
</protein>
<dbReference type="Gene3D" id="1.10.10.10">
    <property type="entry name" value="Winged helix-like DNA-binding domain superfamily/Winged helix DNA-binding domain"/>
    <property type="match status" value="1"/>
</dbReference>
<dbReference type="SUPFAM" id="SSF46785">
    <property type="entry name" value="Winged helix' DNA-binding domain"/>
    <property type="match status" value="1"/>
</dbReference>
<dbReference type="EMBL" id="JAVIKH010000031">
    <property type="protein sequence ID" value="MDX8337329.1"/>
    <property type="molecule type" value="Genomic_DNA"/>
</dbReference>
<comment type="caution">
    <text evidence="1">The sequence shown here is derived from an EMBL/GenBank/DDBJ whole genome shotgun (WGS) entry which is preliminary data.</text>
</comment>
<sequence length="166" mass="19099">MIAKKQGLDLKGTKHKELKVSPYAKLSYKAHKNLKFYPAKVIYEMIKDYEGCPVPEIEIDNFKKITDTIDKYSSNYGTMVLKKCEKLLNEHFSINVKVTGIKNGRNLTAVKIESNLNLYKGIKKVKLEDINDEFKEYLIIGGLNPEARHPKSVLNSFLKSKKYEII</sequence>
<name>A0ABU4WF51_9FUSO</name>